<dbReference type="InterPro" id="IPR043141">
    <property type="entry name" value="Ribosomal_uL10-like_sf"/>
</dbReference>
<reference evidence="6 7" key="1">
    <citation type="journal article" date="2015" name="Nature">
        <title>rRNA introns, odd ribosomes, and small enigmatic genomes across a large radiation of phyla.</title>
        <authorList>
            <person name="Brown C.T."/>
            <person name="Hug L.A."/>
            <person name="Thomas B.C."/>
            <person name="Sharon I."/>
            <person name="Castelle C.J."/>
            <person name="Singh A."/>
            <person name="Wilkins M.J."/>
            <person name="Williams K.H."/>
            <person name="Banfield J.F."/>
        </authorList>
    </citation>
    <scope>NUCLEOTIDE SEQUENCE [LARGE SCALE GENOMIC DNA]</scope>
</reference>
<name>A0A0G0HFE6_9BACT</name>
<evidence type="ECO:0000313" key="7">
    <source>
        <dbReference type="Proteomes" id="UP000034333"/>
    </source>
</evidence>
<proteinExistence type="inferred from homology"/>
<protein>
    <recommendedName>
        <fullName evidence="4 5">Large ribosomal subunit protein uL10</fullName>
    </recommendedName>
</protein>
<evidence type="ECO:0000256" key="5">
    <source>
        <dbReference type="HAMAP-Rule" id="MF_00362"/>
    </source>
</evidence>
<keyword evidence="5" id="KW-0694">RNA-binding</keyword>
<keyword evidence="2 5" id="KW-0689">Ribosomal protein</keyword>
<dbReference type="PANTHER" id="PTHR11560">
    <property type="entry name" value="39S RIBOSOMAL PROTEIN L10, MITOCHONDRIAL"/>
    <property type="match status" value="1"/>
</dbReference>
<dbReference type="GO" id="GO:0005840">
    <property type="term" value="C:ribosome"/>
    <property type="evidence" value="ECO:0007669"/>
    <property type="project" value="UniProtKB-KW"/>
</dbReference>
<dbReference type="SUPFAM" id="SSF160369">
    <property type="entry name" value="Ribosomal protein L10-like"/>
    <property type="match status" value="1"/>
</dbReference>
<dbReference type="NCBIfam" id="NF000955">
    <property type="entry name" value="PRK00099.1-1"/>
    <property type="match status" value="1"/>
</dbReference>
<dbReference type="Gene3D" id="6.10.250.290">
    <property type="match status" value="1"/>
</dbReference>
<dbReference type="CDD" id="cd05797">
    <property type="entry name" value="Ribosomal_L10"/>
    <property type="match status" value="1"/>
</dbReference>
<evidence type="ECO:0000256" key="4">
    <source>
        <dbReference type="ARBA" id="ARBA00035202"/>
    </source>
</evidence>
<dbReference type="GO" id="GO:0006412">
    <property type="term" value="P:translation"/>
    <property type="evidence" value="ECO:0007669"/>
    <property type="project" value="UniProtKB-UniRule"/>
</dbReference>
<dbReference type="InterPro" id="IPR022973">
    <property type="entry name" value="Ribosomal_uL10_bac"/>
</dbReference>
<dbReference type="Pfam" id="PF00466">
    <property type="entry name" value="Ribosomal_L10"/>
    <property type="match status" value="1"/>
</dbReference>
<dbReference type="Gene3D" id="3.30.70.1730">
    <property type="match status" value="1"/>
</dbReference>
<dbReference type="InterPro" id="IPR001790">
    <property type="entry name" value="Ribosomal_uL10"/>
</dbReference>
<dbReference type="AlphaFoldDB" id="A0A0G0HFE6"/>
<accession>A0A0G0HFE6</accession>
<evidence type="ECO:0000256" key="2">
    <source>
        <dbReference type="ARBA" id="ARBA00022980"/>
    </source>
</evidence>
<comment type="function">
    <text evidence="5">Forms part of the ribosomal stalk, playing a central role in the interaction of the ribosome with GTP-bound translation factors.</text>
</comment>
<dbReference type="HAMAP" id="MF_00362">
    <property type="entry name" value="Ribosomal_uL10"/>
    <property type="match status" value="1"/>
</dbReference>
<dbReference type="EMBL" id="LBTN01000009">
    <property type="protein sequence ID" value="KKQ40937.1"/>
    <property type="molecule type" value="Genomic_DNA"/>
</dbReference>
<keyword evidence="5" id="KW-0699">rRNA-binding</keyword>
<dbReference type="GO" id="GO:1990904">
    <property type="term" value="C:ribonucleoprotein complex"/>
    <property type="evidence" value="ECO:0007669"/>
    <property type="project" value="UniProtKB-KW"/>
</dbReference>
<evidence type="ECO:0000256" key="1">
    <source>
        <dbReference type="ARBA" id="ARBA00008889"/>
    </source>
</evidence>
<dbReference type="STRING" id="1619036.US58_C0009G0007"/>
<sequence length="173" mass="18024">MPKTREQKEVTIKSLTDGLKTAKAAVFANFQGLKVSEAEELRKNCRQENVSVLAAKKTLLKRACADAGLTGLDPTIFSGGVATFFGADEVSAAKIVQTFAKTHELVTIFGGTLEGKLIDAAGVKSLAALPSKQQLLGSLVGTLNAPVSGFVNVLAGNLRGLVGVLNNIKTAKV</sequence>
<organism evidence="6 7">
    <name type="scientific">Candidatus Magasanikbacteria bacterium GW2011_GWA2_37_8</name>
    <dbReference type="NCBI Taxonomy" id="1619036"/>
    <lineage>
        <taxon>Bacteria</taxon>
        <taxon>Candidatus Magasanikiibacteriota</taxon>
    </lineage>
</organism>
<evidence type="ECO:0000256" key="3">
    <source>
        <dbReference type="ARBA" id="ARBA00023274"/>
    </source>
</evidence>
<evidence type="ECO:0000313" key="6">
    <source>
        <dbReference type="EMBL" id="KKQ40937.1"/>
    </source>
</evidence>
<comment type="subunit">
    <text evidence="5">Part of the ribosomal stalk of the 50S ribosomal subunit. The N-terminus interacts with L11 and the large rRNA to form the base of the stalk. The C-terminus forms an elongated spine to which L12 dimers bind in a sequential fashion forming a multimeric L10(L12)X complex.</text>
</comment>
<comment type="caution">
    <text evidence="6">The sequence shown here is derived from an EMBL/GenBank/DDBJ whole genome shotgun (WGS) entry which is preliminary data.</text>
</comment>
<gene>
    <name evidence="5" type="primary">rplJ</name>
    <name evidence="6" type="ORF">US58_C0009G0007</name>
</gene>
<keyword evidence="3 5" id="KW-0687">Ribonucleoprotein</keyword>
<comment type="similarity">
    <text evidence="1 5">Belongs to the universal ribosomal protein uL10 family.</text>
</comment>
<dbReference type="GO" id="GO:0070180">
    <property type="term" value="F:large ribosomal subunit rRNA binding"/>
    <property type="evidence" value="ECO:0007669"/>
    <property type="project" value="UniProtKB-UniRule"/>
</dbReference>
<dbReference type="Proteomes" id="UP000034333">
    <property type="component" value="Unassembled WGS sequence"/>
</dbReference>
<dbReference type="InterPro" id="IPR047865">
    <property type="entry name" value="Ribosomal_uL10_bac_type"/>
</dbReference>